<keyword evidence="15" id="KW-1185">Reference proteome</keyword>
<feature type="domain" description="Cadherin" evidence="13">
    <location>
        <begin position="72"/>
        <end position="152"/>
    </location>
</feature>
<keyword evidence="2 9" id="KW-0812">Transmembrane</keyword>
<dbReference type="InterPro" id="IPR039808">
    <property type="entry name" value="Cadherin"/>
</dbReference>
<evidence type="ECO:0000256" key="10">
    <source>
        <dbReference type="RuleBase" id="RU004357"/>
    </source>
</evidence>
<dbReference type="Gene3D" id="2.60.40.60">
    <property type="entry name" value="Cadherins"/>
    <property type="match status" value="1"/>
</dbReference>
<dbReference type="GO" id="GO:0007043">
    <property type="term" value="P:cell-cell junction assembly"/>
    <property type="evidence" value="ECO:0007669"/>
    <property type="project" value="TreeGrafter"/>
</dbReference>
<feature type="signal peptide" evidence="12">
    <location>
        <begin position="1"/>
        <end position="26"/>
    </location>
</feature>
<dbReference type="GO" id="GO:0016339">
    <property type="term" value="P:calcium-dependent cell-cell adhesion via plasma membrane cell adhesion molecules"/>
    <property type="evidence" value="ECO:0007669"/>
    <property type="project" value="TreeGrafter"/>
</dbReference>
<dbReference type="Proteomes" id="UP000694546">
    <property type="component" value="Chromosome 23"/>
</dbReference>
<dbReference type="SMART" id="SM00112">
    <property type="entry name" value="CA"/>
    <property type="match status" value="1"/>
</dbReference>
<dbReference type="GO" id="GO:0000902">
    <property type="term" value="P:cell morphogenesis"/>
    <property type="evidence" value="ECO:0007669"/>
    <property type="project" value="TreeGrafter"/>
</dbReference>
<dbReference type="GeneTree" id="ENSGT00940000157512"/>
<evidence type="ECO:0000256" key="8">
    <source>
        <dbReference type="PROSITE-ProRule" id="PRU00043"/>
    </source>
</evidence>
<feature type="region of interest" description="Disordered" evidence="11">
    <location>
        <begin position="198"/>
        <end position="232"/>
    </location>
</feature>
<proteinExistence type="predicted"/>
<dbReference type="Gene3D" id="4.10.900.10">
    <property type="entry name" value="TCF3-CBD (Catenin binding domain)"/>
    <property type="match status" value="1"/>
</dbReference>
<keyword evidence="7" id="KW-0472">Membrane</keyword>
<reference evidence="14" key="2">
    <citation type="submission" date="2025-09" db="UniProtKB">
        <authorList>
            <consortium name="Ensembl"/>
        </authorList>
    </citation>
    <scope>IDENTIFICATION</scope>
</reference>
<evidence type="ECO:0000256" key="5">
    <source>
        <dbReference type="ARBA" id="ARBA00022889"/>
    </source>
</evidence>
<dbReference type="GO" id="GO:0045296">
    <property type="term" value="F:cadherin binding"/>
    <property type="evidence" value="ECO:0007669"/>
    <property type="project" value="TreeGrafter"/>
</dbReference>
<dbReference type="GO" id="GO:0034332">
    <property type="term" value="P:adherens junction organization"/>
    <property type="evidence" value="ECO:0007669"/>
    <property type="project" value="TreeGrafter"/>
</dbReference>
<evidence type="ECO:0000256" key="11">
    <source>
        <dbReference type="SAM" id="MobiDB-lite"/>
    </source>
</evidence>
<feature type="chain" id="PRO_5046888027" evidence="12">
    <location>
        <begin position="27"/>
        <end position="339"/>
    </location>
</feature>
<evidence type="ECO:0000313" key="15">
    <source>
        <dbReference type="Proteomes" id="UP000694546"/>
    </source>
</evidence>
<dbReference type="GO" id="GO:0005912">
    <property type="term" value="C:adherens junction"/>
    <property type="evidence" value="ECO:0007669"/>
    <property type="project" value="UniProtKB-SubCell"/>
</dbReference>
<evidence type="ECO:0000256" key="3">
    <source>
        <dbReference type="ARBA" id="ARBA00022737"/>
    </source>
</evidence>
<dbReference type="GO" id="GO:0008013">
    <property type="term" value="F:beta-catenin binding"/>
    <property type="evidence" value="ECO:0007669"/>
    <property type="project" value="TreeGrafter"/>
</dbReference>
<dbReference type="InterPro" id="IPR015919">
    <property type="entry name" value="Cadherin-like_sf"/>
</dbReference>
<dbReference type="InterPro" id="IPR027397">
    <property type="entry name" value="Catenin-bd_sf"/>
</dbReference>
<feature type="compositionally biased region" description="Acidic residues" evidence="11">
    <location>
        <begin position="213"/>
        <end position="222"/>
    </location>
</feature>
<dbReference type="PRINTS" id="PR00205">
    <property type="entry name" value="CADHERIN"/>
</dbReference>
<evidence type="ECO:0000256" key="1">
    <source>
        <dbReference type="ARBA" id="ARBA00004251"/>
    </source>
</evidence>
<dbReference type="OMA" id="SCWAPRQ"/>
<keyword evidence="3" id="KW-0677">Repeat</keyword>
<comment type="subcellular location">
    <subcellularLocation>
        <location evidence="1 9">Cell membrane</location>
        <topology evidence="1 9">Single-pass type I membrane protein</topology>
    </subcellularLocation>
</comment>
<evidence type="ECO:0000313" key="14">
    <source>
        <dbReference type="Ensembl" id="ENSGMOP00000045723.1"/>
    </source>
</evidence>
<dbReference type="PANTHER" id="PTHR24027:SF106">
    <property type="entry name" value="CADHERIN-18"/>
    <property type="match status" value="1"/>
</dbReference>
<dbReference type="Pfam" id="PF00028">
    <property type="entry name" value="Cadherin"/>
    <property type="match status" value="1"/>
</dbReference>
<reference evidence="14" key="1">
    <citation type="submission" date="2025-08" db="UniProtKB">
        <authorList>
            <consortium name="Ensembl"/>
        </authorList>
    </citation>
    <scope>IDENTIFICATION</scope>
</reference>
<evidence type="ECO:0000256" key="7">
    <source>
        <dbReference type="ARBA" id="ARBA00023136"/>
    </source>
</evidence>
<dbReference type="Pfam" id="PF01049">
    <property type="entry name" value="CADH_Y-type_LIR"/>
    <property type="match status" value="1"/>
</dbReference>
<comment type="function">
    <text evidence="10">Cadherins are calcium-dependent cell adhesion proteins.</text>
</comment>
<gene>
    <name evidence="14" type="primary">CDH18</name>
</gene>
<evidence type="ECO:0000256" key="4">
    <source>
        <dbReference type="ARBA" id="ARBA00022837"/>
    </source>
</evidence>
<dbReference type="InterPro" id="IPR020894">
    <property type="entry name" value="Cadherin_CS"/>
</dbReference>
<evidence type="ECO:0000256" key="12">
    <source>
        <dbReference type="SAM" id="SignalP"/>
    </source>
</evidence>
<accession>A0A8C5BHM2</accession>
<feature type="compositionally biased region" description="Basic and acidic residues" evidence="11">
    <location>
        <begin position="223"/>
        <end position="232"/>
    </location>
</feature>
<dbReference type="GO" id="GO:0002009">
    <property type="term" value="P:morphogenesis of an epithelium"/>
    <property type="evidence" value="ECO:0007669"/>
    <property type="project" value="UniProtKB-ARBA"/>
</dbReference>
<protein>
    <submittedName>
        <fullName evidence="14">Cadherin 18</fullName>
    </submittedName>
</protein>
<dbReference type="PANTHER" id="PTHR24027">
    <property type="entry name" value="CADHERIN-23"/>
    <property type="match status" value="1"/>
</dbReference>
<dbReference type="GO" id="GO:0005509">
    <property type="term" value="F:calcium ion binding"/>
    <property type="evidence" value="ECO:0007669"/>
    <property type="project" value="UniProtKB-UniRule"/>
</dbReference>
<dbReference type="InterPro" id="IPR002126">
    <property type="entry name" value="Cadherin-like_dom"/>
</dbReference>
<dbReference type="Ensembl" id="ENSGMOT00000029001.1">
    <property type="protein sequence ID" value="ENSGMOP00000045723.1"/>
    <property type="gene ID" value="ENSGMOG00000036837.1"/>
</dbReference>
<keyword evidence="4 8" id="KW-0106">Calcium</keyword>
<evidence type="ECO:0000256" key="9">
    <source>
        <dbReference type="RuleBase" id="RU003318"/>
    </source>
</evidence>
<organism evidence="14 15">
    <name type="scientific">Gadus morhua</name>
    <name type="common">Atlantic cod</name>
    <dbReference type="NCBI Taxonomy" id="8049"/>
    <lineage>
        <taxon>Eukaryota</taxon>
        <taxon>Metazoa</taxon>
        <taxon>Chordata</taxon>
        <taxon>Craniata</taxon>
        <taxon>Vertebrata</taxon>
        <taxon>Euteleostomi</taxon>
        <taxon>Actinopterygii</taxon>
        <taxon>Neopterygii</taxon>
        <taxon>Teleostei</taxon>
        <taxon>Neoteleostei</taxon>
        <taxon>Acanthomorphata</taxon>
        <taxon>Zeiogadaria</taxon>
        <taxon>Gadariae</taxon>
        <taxon>Gadiformes</taxon>
        <taxon>Gadoidei</taxon>
        <taxon>Gadidae</taxon>
        <taxon>Gadus</taxon>
    </lineage>
</organism>
<sequence length="339" mass="36952">MRIASSSRGYLPPFLVCLCFIQRCYGASHHHPPPAKVPSRNGTRLRGWIWNQFFVLEEHIGPESQYVGKLHSNSDKGDGSVRYILSGEGAGTIFIIDEVTGDIHAAKSLDRERKSHYVLHAQALDRYTEEALEPKSEFIIKVQDINDNAPKFPEGPFVVKKEPLIFSEEDVRENVVTYDDEGGGEEDTEAFDIAALRNPAGGGAARGGGLSREEEEEEEEREEREREEQRLDAADVHEFIKQKLVEADLDASVPPYDSLQTYAYEGGGSPAGSISSLDSPAGARSGEGECHLLDDWGPAFQALAGLCGEARAEAEAVAAAAASEEELVTNGEELPALPI</sequence>
<dbReference type="GO" id="GO:0016477">
    <property type="term" value="P:cell migration"/>
    <property type="evidence" value="ECO:0007669"/>
    <property type="project" value="TreeGrafter"/>
</dbReference>
<dbReference type="GO" id="GO:0044331">
    <property type="term" value="P:cell-cell adhesion mediated by cadherin"/>
    <property type="evidence" value="ECO:0007669"/>
    <property type="project" value="TreeGrafter"/>
</dbReference>
<evidence type="ECO:0000256" key="6">
    <source>
        <dbReference type="ARBA" id="ARBA00022989"/>
    </source>
</evidence>
<dbReference type="SUPFAM" id="SSF49313">
    <property type="entry name" value="Cadherin-like"/>
    <property type="match status" value="1"/>
</dbReference>
<dbReference type="GO" id="GO:0007156">
    <property type="term" value="P:homophilic cell adhesion via plasma membrane adhesion molecules"/>
    <property type="evidence" value="ECO:0007669"/>
    <property type="project" value="InterPro"/>
</dbReference>
<dbReference type="PROSITE" id="PS00232">
    <property type="entry name" value="CADHERIN_1"/>
    <property type="match status" value="1"/>
</dbReference>
<keyword evidence="5 9" id="KW-0130">Cell adhesion</keyword>
<keyword evidence="12" id="KW-0732">Signal</keyword>
<evidence type="ECO:0000259" key="13">
    <source>
        <dbReference type="PROSITE" id="PS50268"/>
    </source>
</evidence>
<evidence type="ECO:0000256" key="2">
    <source>
        <dbReference type="ARBA" id="ARBA00022692"/>
    </source>
</evidence>
<name>A0A8C5BHM2_GADMO</name>
<dbReference type="GO" id="GO:0016342">
    <property type="term" value="C:catenin complex"/>
    <property type="evidence" value="ECO:0007669"/>
    <property type="project" value="TreeGrafter"/>
</dbReference>
<keyword evidence="6" id="KW-1133">Transmembrane helix</keyword>
<dbReference type="InterPro" id="IPR000233">
    <property type="entry name" value="Cadherin_Y-type_LIR"/>
</dbReference>
<dbReference type="AlphaFoldDB" id="A0A8C5BHM2"/>
<dbReference type="PROSITE" id="PS50268">
    <property type="entry name" value="CADHERIN_2"/>
    <property type="match status" value="1"/>
</dbReference>
<feature type="compositionally biased region" description="Gly residues" evidence="11">
    <location>
        <begin position="200"/>
        <end position="210"/>
    </location>
</feature>
<dbReference type="CDD" id="cd11304">
    <property type="entry name" value="Cadherin_repeat"/>
    <property type="match status" value="1"/>
</dbReference>